<sequence length="114" mass="12172">MKLELKPFDFAQAAARAGLRTDGTPLGGAGAASKPQATEESPSFQVAIAQALRAVSDAQNTTKALQEEVQLGNPEVSFEQTMIAMQKSQLGFTAALSVRNRLVQAYTDIMNMQV</sequence>
<dbReference type="PANTHER" id="PTHR34653">
    <property type="match status" value="1"/>
</dbReference>
<evidence type="ECO:0000256" key="1">
    <source>
        <dbReference type="ARBA" id="ARBA00004117"/>
    </source>
</evidence>
<keyword evidence="8" id="KW-1185">Reference proteome</keyword>
<comment type="caution">
    <text evidence="7">The sequence shown here is derived from an EMBL/GenBank/DDBJ whole genome shotgun (WGS) entry which is preliminary data.</text>
</comment>
<evidence type="ECO:0000256" key="6">
    <source>
        <dbReference type="SAM" id="MobiDB-lite"/>
    </source>
</evidence>
<evidence type="ECO:0000313" key="7">
    <source>
        <dbReference type="EMBL" id="MEK8048939.1"/>
    </source>
</evidence>
<gene>
    <name evidence="4 7" type="primary">fliE</name>
    <name evidence="7" type="ORF">AACH10_01660</name>
</gene>
<protein>
    <recommendedName>
        <fullName evidence="4 5">Flagellar hook-basal body complex protein FliE</fullName>
    </recommendedName>
</protein>
<dbReference type="NCBIfam" id="TIGR00205">
    <property type="entry name" value="fliE"/>
    <property type="match status" value="1"/>
</dbReference>
<keyword evidence="3 4" id="KW-0975">Bacterial flagellum</keyword>
<reference evidence="7 8" key="1">
    <citation type="submission" date="2024-04" db="EMBL/GenBank/DDBJ databases">
        <title>Novel species of the genus Ideonella isolated from streams.</title>
        <authorList>
            <person name="Lu H."/>
        </authorList>
    </citation>
    <scope>NUCLEOTIDE SEQUENCE [LARGE SCALE GENOMIC DNA]</scope>
    <source>
        <strain evidence="7 8">DXS22W</strain>
    </source>
</reference>
<dbReference type="Proteomes" id="UP001365405">
    <property type="component" value="Unassembled WGS sequence"/>
</dbReference>
<evidence type="ECO:0000256" key="2">
    <source>
        <dbReference type="ARBA" id="ARBA00009272"/>
    </source>
</evidence>
<comment type="similarity">
    <text evidence="2 4">Belongs to the FliE family.</text>
</comment>
<dbReference type="PANTHER" id="PTHR34653:SF1">
    <property type="entry name" value="FLAGELLAR HOOK-BASAL BODY COMPLEX PROTEIN FLIE"/>
    <property type="match status" value="1"/>
</dbReference>
<keyword evidence="7" id="KW-0966">Cell projection</keyword>
<evidence type="ECO:0000256" key="5">
    <source>
        <dbReference type="NCBIfam" id="TIGR00205"/>
    </source>
</evidence>
<dbReference type="InterPro" id="IPR001624">
    <property type="entry name" value="FliE"/>
</dbReference>
<keyword evidence="7" id="KW-0282">Flagellum</keyword>
<accession>A0ABU9CAN8</accession>
<evidence type="ECO:0000256" key="3">
    <source>
        <dbReference type="ARBA" id="ARBA00023143"/>
    </source>
</evidence>
<proteinExistence type="inferred from homology"/>
<evidence type="ECO:0000313" key="8">
    <source>
        <dbReference type="Proteomes" id="UP001365405"/>
    </source>
</evidence>
<dbReference type="HAMAP" id="MF_00724">
    <property type="entry name" value="FliE"/>
    <property type="match status" value="1"/>
</dbReference>
<organism evidence="7 8">
    <name type="scientific">Pseudaquabacterium inlustre</name>
    <dbReference type="NCBI Taxonomy" id="2984192"/>
    <lineage>
        <taxon>Bacteria</taxon>
        <taxon>Pseudomonadati</taxon>
        <taxon>Pseudomonadota</taxon>
        <taxon>Betaproteobacteria</taxon>
        <taxon>Burkholderiales</taxon>
        <taxon>Sphaerotilaceae</taxon>
        <taxon>Pseudaquabacterium</taxon>
    </lineage>
</organism>
<keyword evidence="7" id="KW-0969">Cilium</keyword>
<dbReference type="EMBL" id="JBBUTH010000001">
    <property type="protein sequence ID" value="MEK8048939.1"/>
    <property type="molecule type" value="Genomic_DNA"/>
</dbReference>
<name>A0ABU9CAN8_9BURK</name>
<dbReference type="RefSeq" id="WP_341408613.1">
    <property type="nucleotide sequence ID" value="NZ_JBBUTH010000001.1"/>
</dbReference>
<feature type="region of interest" description="Disordered" evidence="6">
    <location>
        <begin position="20"/>
        <end position="40"/>
    </location>
</feature>
<dbReference type="Pfam" id="PF02049">
    <property type="entry name" value="FliE"/>
    <property type="match status" value="1"/>
</dbReference>
<dbReference type="PRINTS" id="PR01006">
    <property type="entry name" value="FLGHOOKFLIE"/>
</dbReference>
<comment type="subcellular location">
    <subcellularLocation>
        <location evidence="1 4">Bacterial flagellum basal body</location>
    </subcellularLocation>
</comment>
<evidence type="ECO:0000256" key="4">
    <source>
        <dbReference type="HAMAP-Rule" id="MF_00724"/>
    </source>
</evidence>